<accession>A0A660L0D1</accession>
<keyword evidence="7" id="KW-1185">Reference proteome</keyword>
<feature type="domain" description="Metallo-beta-lactamase" evidence="5">
    <location>
        <begin position="12"/>
        <end position="189"/>
    </location>
</feature>
<dbReference type="Gene3D" id="3.60.15.10">
    <property type="entry name" value="Ribonuclease Z/Hydroxyacylglutathione hydrolase-like"/>
    <property type="match status" value="1"/>
</dbReference>
<reference evidence="6 7" key="1">
    <citation type="submission" date="2018-10" db="EMBL/GenBank/DDBJ databases">
        <title>Genomic Encyclopedia of Archaeal and Bacterial Type Strains, Phase II (KMG-II): from individual species to whole genera.</title>
        <authorList>
            <person name="Goeker M."/>
        </authorList>
    </citation>
    <scope>NUCLEOTIDE SEQUENCE [LARGE SCALE GENOMIC DNA]</scope>
    <source>
        <strain evidence="6 7">DSM 14954</strain>
    </source>
</reference>
<evidence type="ECO:0000256" key="2">
    <source>
        <dbReference type="ARBA" id="ARBA00022723"/>
    </source>
</evidence>
<evidence type="ECO:0000256" key="3">
    <source>
        <dbReference type="ARBA" id="ARBA00022801"/>
    </source>
</evidence>
<organism evidence="6 7">
    <name type="scientific">Solirubrobacter pauli</name>
    <dbReference type="NCBI Taxonomy" id="166793"/>
    <lineage>
        <taxon>Bacteria</taxon>
        <taxon>Bacillati</taxon>
        <taxon>Actinomycetota</taxon>
        <taxon>Thermoleophilia</taxon>
        <taxon>Solirubrobacterales</taxon>
        <taxon>Solirubrobacteraceae</taxon>
        <taxon>Solirubrobacter</taxon>
    </lineage>
</organism>
<dbReference type="PANTHER" id="PTHR46233">
    <property type="entry name" value="HYDROXYACYLGLUTATHIONE HYDROLASE GLOC"/>
    <property type="match status" value="1"/>
</dbReference>
<sequence>MEARWLTVGPVQENTWIARQEGADKALLIDPGDEPEKLLNALEELGTTPEAILITHCHFDHVGAVKAMAEATGAPVYCPAGEVFMLEDINSFAFPGLTFDNYTPEHTVKNGDVLNLAGFTINVIGTPGHSPDHVTYSIPAEKAIFSGDVLFKDSIGRTDLPGADHATLMASIQKLLDSLPDETGVLPGHMEPTTLGRERLSNPFLNELARP</sequence>
<keyword evidence="2" id="KW-0479">Metal-binding</keyword>
<dbReference type="GO" id="GO:0046872">
    <property type="term" value="F:metal ion binding"/>
    <property type="evidence" value="ECO:0007669"/>
    <property type="project" value="UniProtKB-KW"/>
</dbReference>
<dbReference type="EMBL" id="RBIL01000002">
    <property type="protein sequence ID" value="RKQ86898.1"/>
    <property type="molecule type" value="Genomic_DNA"/>
</dbReference>
<gene>
    <name evidence="6" type="ORF">C8N24_4915</name>
</gene>
<dbReference type="GO" id="GO:0016787">
    <property type="term" value="F:hydrolase activity"/>
    <property type="evidence" value="ECO:0007669"/>
    <property type="project" value="UniProtKB-KW"/>
</dbReference>
<name>A0A660L0D1_9ACTN</name>
<proteinExistence type="predicted"/>
<comment type="caution">
    <text evidence="6">The sequence shown here is derived from an EMBL/GenBank/DDBJ whole genome shotgun (WGS) entry which is preliminary data.</text>
</comment>
<dbReference type="InterPro" id="IPR036866">
    <property type="entry name" value="RibonucZ/Hydroxyglut_hydro"/>
</dbReference>
<keyword evidence="4" id="KW-0862">Zinc</keyword>
<dbReference type="InterPro" id="IPR051453">
    <property type="entry name" value="MBL_Glyoxalase_II"/>
</dbReference>
<dbReference type="Proteomes" id="UP000278962">
    <property type="component" value="Unassembled WGS sequence"/>
</dbReference>
<evidence type="ECO:0000256" key="4">
    <source>
        <dbReference type="ARBA" id="ARBA00022833"/>
    </source>
</evidence>
<evidence type="ECO:0000313" key="7">
    <source>
        <dbReference type="Proteomes" id="UP000278962"/>
    </source>
</evidence>
<dbReference type="Pfam" id="PF00753">
    <property type="entry name" value="Lactamase_B"/>
    <property type="match status" value="1"/>
</dbReference>
<evidence type="ECO:0000259" key="5">
    <source>
        <dbReference type="SMART" id="SM00849"/>
    </source>
</evidence>
<dbReference type="PANTHER" id="PTHR46233:SF3">
    <property type="entry name" value="HYDROXYACYLGLUTATHIONE HYDROLASE GLOC"/>
    <property type="match status" value="1"/>
</dbReference>
<dbReference type="AlphaFoldDB" id="A0A660L0D1"/>
<dbReference type="SUPFAM" id="SSF56281">
    <property type="entry name" value="Metallo-hydrolase/oxidoreductase"/>
    <property type="match status" value="1"/>
</dbReference>
<protein>
    <submittedName>
        <fullName evidence="6">Glyoxylase-like metal-dependent hydrolase (Beta-lactamase superfamily II)</fullName>
    </submittedName>
</protein>
<evidence type="ECO:0000256" key="1">
    <source>
        <dbReference type="ARBA" id="ARBA00001947"/>
    </source>
</evidence>
<dbReference type="OrthoDB" id="9802991at2"/>
<keyword evidence="3 6" id="KW-0378">Hydrolase</keyword>
<dbReference type="SMART" id="SM00849">
    <property type="entry name" value="Lactamase_B"/>
    <property type="match status" value="1"/>
</dbReference>
<dbReference type="RefSeq" id="WP_121255028.1">
    <property type="nucleotide sequence ID" value="NZ_RBIL01000002.1"/>
</dbReference>
<dbReference type="InterPro" id="IPR001279">
    <property type="entry name" value="Metallo-B-lactamas"/>
</dbReference>
<comment type="cofactor">
    <cofactor evidence="1">
        <name>Zn(2+)</name>
        <dbReference type="ChEBI" id="CHEBI:29105"/>
    </cofactor>
</comment>
<evidence type="ECO:0000313" key="6">
    <source>
        <dbReference type="EMBL" id="RKQ86898.1"/>
    </source>
</evidence>